<accession>A0A2W1D4P3</accession>
<evidence type="ECO:0000313" key="4">
    <source>
        <dbReference type="Proteomes" id="UP000249757"/>
    </source>
</evidence>
<dbReference type="Proteomes" id="UP000249757">
    <property type="component" value="Unassembled WGS sequence"/>
</dbReference>
<dbReference type="EMBL" id="NQIK02000001">
    <property type="protein sequence ID" value="KAF7576116.1"/>
    <property type="molecule type" value="Genomic_DNA"/>
</dbReference>
<evidence type="ECO:0000256" key="1">
    <source>
        <dbReference type="SAM" id="MobiDB-lite"/>
    </source>
</evidence>
<proteinExistence type="predicted"/>
<reference evidence="4" key="4">
    <citation type="journal article" date="2022" name="Microb. Genom.">
        <title>A global pangenome for the wheat fungal pathogen Pyrenophora tritici-repentis and prediction of effector protein structural homology.</title>
        <authorList>
            <person name="Moolhuijzen P.M."/>
            <person name="See P.T."/>
            <person name="Shi G."/>
            <person name="Powell H.R."/>
            <person name="Cockram J."/>
            <person name="Jorgensen L.N."/>
            <person name="Benslimane H."/>
            <person name="Strelkov S.E."/>
            <person name="Turner J."/>
            <person name="Liu Z."/>
            <person name="Moffat C.S."/>
        </authorList>
    </citation>
    <scope>NUCLEOTIDE SEQUENCE [LARGE SCALE GENOMIC DNA]</scope>
</reference>
<dbReference type="AlphaFoldDB" id="A0A2W1D4P3"/>
<dbReference type="OrthoDB" id="3687689at2759"/>
<keyword evidence="4" id="KW-1185">Reference proteome</keyword>
<reference evidence="3" key="3">
    <citation type="journal article" date="2022" name="bioRxiv">
        <title>A global pangenome for the wheat fungal pathogen Pyrenophora tritici-repentis and prediction of effector protein structural homology.</title>
        <authorList>
            <person name="Moolhuijzen P."/>
            <person name="See P.T."/>
            <person name="Shi G."/>
            <person name="Powell H.R."/>
            <person name="Cockram J."/>
            <person name="Jorgensen L.N."/>
            <person name="Benslimane H."/>
            <person name="Strelkov S.E."/>
            <person name="Turner J."/>
            <person name="Liu Z."/>
            <person name="Moffat C.S."/>
        </authorList>
    </citation>
    <scope>NUCLEOTIDE SEQUENCE</scope>
    <source>
        <strain evidence="3">86-124</strain>
    </source>
</reference>
<reference evidence="2" key="1">
    <citation type="journal article" date="2018" name="BMC Genomics">
        <title>Comparative genomics of the wheat fungal pathogen Pyrenophora tritici-repentis reveals chromosomal variations and genome plasticity.</title>
        <authorList>
            <person name="Moolhuijzen P."/>
            <person name="See P.T."/>
            <person name="Hane J.K."/>
            <person name="Shi G."/>
            <person name="Liu Z."/>
            <person name="Oliver R.P."/>
            <person name="Moffat C.S."/>
        </authorList>
    </citation>
    <scope>NUCLEOTIDE SEQUENCE [LARGE SCALE GENOMIC DNA]</scope>
    <source>
        <strain evidence="2">M4</strain>
    </source>
</reference>
<protein>
    <submittedName>
        <fullName evidence="3">Uncharacterized protein</fullName>
    </submittedName>
</protein>
<evidence type="ECO:0000313" key="3">
    <source>
        <dbReference type="EMBL" id="KAI1519973.1"/>
    </source>
</evidence>
<dbReference type="Proteomes" id="UP000245464">
    <property type="component" value="Chromosome 1"/>
</dbReference>
<comment type="caution">
    <text evidence="3">The sequence shown here is derived from an EMBL/GenBank/DDBJ whole genome shotgun (WGS) entry which is preliminary data.</text>
</comment>
<organism evidence="3 4">
    <name type="scientific">Pyrenophora tritici-repentis</name>
    <dbReference type="NCBI Taxonomy" id="45151"/>
    <lineage>
        <taxon>Eukaryota</taxon>
        <taxon>Fungi</taxon>
        <taxon>Dikarya</taxon>
        <taxon>Ascomycota</taxon>
        <taxon>Pezizomycotina</taxon>
        <taxon>Dothideomycetes</taxon>
        <taxon>Pleosporomycetidae</taxon>
        <taxon>Pleosporales</taxon>
        <taxon>Pleosporineae</taxon>
        <taxon>Pleosporaceae</taxon>
        <taxon>Pyrenophora</taxon>
    </lineage>
</organism>
<sequence length="339" mass="37331">MAPAAQLSKADLKLFLQQLQTSSTDVAQWNSMMRISLVRGGLIDLTIYGRRIASTPRFALMAVFPTLLAFLTEHLRAPAVNFKFDVPKAHKRGEAFQSQLTSAKEKMSDVQIKIHEAALIEIAQWLTALCTPHSNTLTGASLAIETCIRFICANILGSPEYVQHLTNKFVEQSARSALTATGMTELVKSCRGEEDALLVGLASELIQKKLDNQINPNDLRGFMAADGNQLLKLKVESLEKDMELGHFETIQKSGKTDNTILGFEDDSKAANNRVRSKKSKSRVYEVTGGIEVDGDDQVVEIDVDGWEMFPSGNESSSSAKKQKINHKRAASDYNVAELV</sequence>
<gene>
    <name evidence="3" type="ORF">Ptr86124_000341</name>
    <name evidence="2" type="ORF">PtrM4_003560</name>
</gene>
<reference evidence="3" key="2">
    <citation type="submission" date="2021-05" db="EMBL/GenBank/DDBJ databases">
        <authorList>
            <person name="Moolhuijzen P.M."/>
            <person name="Moffat C.S."/>
        </authorList>
    </citation>
    <scope>NUCLEOTIDE SEQUENCE</scope>
    <source>
        <strain evidence="3">86-124</strain>
    </source>
</reference>
<feature type="region of interest" description="Disordered" evidence="1">
    <location>
        <begin position="309"/>
        <end position="339"/>
    </location>
</feature>
<name>A0A2W1D4P3_9PLEO</name>
<dbReference type="EMBL" id="NRDI02000001">
    <property type="protein sequence ID" value="KAI1519973.1"/>
    <property type="molecule type" value="Genomic_DNA"/>
</dbReference>
<evidence type="ECO:0000313" key="2">
    <source>
        <dbReference type="EMBL" id="KAF7576116.1"/>
    </source>
</evidence>